<accession>A0AAN7AZP1</accession>
<keyword evidence="3" id="KW-1185">Reference proteome</keyword>
<feature type="signal peptide" evidence="1">
    <location>
        <begin position="1"/>
        <end position="20"/>
    </location>
</feature>
<organism evidence="2 3">
    <name type="scientific">Triangularia verruculosa</name>
    <dbReference type="NCBI Taxonomy" id="2587418"/>
    <lineage>
        <taxon>Eukaryota</taxon>
        <taxon>Fungi</taxon>
        <taxon>Dikarya</taxon>
        <taxon>Ascomycota</taxon>
        <taxon>Pezizomycotina</taxon>
        <taxon>Sordariomycetes</taxon>
        <taxon>Sordariomycetidae</taxon>
        <taxon>Sordariales</taxon>
        <taxon>Podosporaceae</taxon>
        <taxon>Triangularia</taxon>
    </lineage>
</organism>
<reference evidence="2" key="2">
    <citation type="submission" date="2023-05" db="EMBL/GenBank/DDBJ databases">
        <authorList>
            <consortium name="Lawrence Berkeley National Laboratory"/>
            <person name="Steindorff A."/>
            <person name="Hensen N."/>
            <person name="Bonometti L."/>
            <person name="Westerberg I."/>
            <person name="Brannstrom I.O."/>
            <person name="Guillou S."/>
            <person name="Cros-Aarteil S."/>
            <person name="Calhoun S."/>
            <person name="Haridas S."/>
            <person name="Kuo A."/>
            <person name="Mondo S."/>
            <person name="Pangilinan J."/>
            <person name="Riley R."/>
            <person name="Labutti K."/>
            <person name="Andreopoulos B."/>
            <person name="Lipzen A."/>
            <person name="Chen C."/>
            <person name="Yanf M."/>
            <person name="Daum C."/>
            <person name="Ng V."/>
            <person name="Clum A."/>
            <person name="Ohm R."/>
            <person name="Martin F."/>
            <person name="Silar P."/>
            <person name="Natvig D."/>
            <person name="Lalanne C."/>
            <person name="Gautier V."/>
            <person name="Ament-Velasquez S.L."/>
            <person name="Kruys A."/>
            <person name="Hutchinson M.I."/>
            <person name="Powell A.J."/>
            <person name="Barry K."/>
            <person name="Miller A.N."/>
            <person name="Grigoriev I.V."/>
            <person name="Debuchy R."/>
            <person name="Gladieux P."/>
            <person name="Thoren M.H."/>
            <person name="Johannesson H."/>
        </authorList>
    </citation>
    <scope>NUCLEOTIDE SEQUENCE</scope>
    <source>
        <strain evidence="2">CBS 315.58</strain>
    </source>
</reference>
<sequence>MHWAFALLLTIGCWLSSSWATLHMTEKRGSQSSTLQLIRQHELISTRHCSDHEQKFVAPKRSWRIFPRVCSSSPGRPVQDISSIVNGLNRFRVCSGNQLISRS</sequence>
<protein>
    <recommendedName>
        <fullName evidence="4">Secreted protein</fullName>
    </recommendedName>
</protein>
<keyword evidence="1" id="KW-0732">Signal</keyword>
<reference evidence="2" key="1">
    <citation type="journal article" date="2023" name="Mol. Phylogenet. Evol.">
        <title>Genome-scale phylogeny and comparative genomics of the fungal order Sordariales.</title>
        <authorList>
            <person name="Hensen N."/>
            <person name="Bonometti L."/>
            <person name="Westerberg I."/>
            <person name="Brannstrom I.O."/>
            <person name="Guillou S."/>
            <person name="Cros-Aarteil S."/>
            <person name="Calhoun S."/>
            <person name="Haridas S."/>
            <person name="Kuo A."/>
            <person name="Mondo S."/>
            <person name="Pangilinan J."/>
            <person name="Riley R."/>
            <person name="LaButti K."/>
            <person name="Andreopoulos B."/>
            <person name="Lipzen A."/>
            <person name="Chen C."/>
            <person name="Yan M."/>
            <person name="Daum C."/>
            <person name="Ng V."/>
            <person name="Clum A."/>
            <person name="Steindorff A."/>
            <person name="Ohm R.A."/>
            <person name="Martin F."/>
            <person name="Silar P."/>
            <person name="Natvig D.O."/>
            <person name="Lalanne C."/>
            <person name="Gautier V."/>
            <person name="Ament-Velasquez S.L."/>
            <person name="Kruys A."/>
            <person name="Hutchinson M.I."/>
            <person name="Powell A.J."/>
            <person name="Barry K."/>
            <person name="Miller A.N."/>
            <person name="Grigoriev I.V."/>
            <person name="Debuchy R."/>
            <person name="Gladieux P."/>
            <person name="Hiltunen Thoren M."/>
            <person name="Johannesson H."/>
        </authorList>
    </citation>
    <scope>NUCLEOTIDE SEQUENCE</scope>
    <source>
        <strain evidence="2">CBS 315.58</strain>
    </source>
</reference>
<proteinExistence type="predicted"/>
<comment type="caution">
    <text evidence="2">The sequence shown here is derived from an EMBL/GenBank/DDBJ whole genome shotgun (WGS) entry which is preliminary data.</text>
</comment>
<evidence type="ECO:0008006" key="4">
    <source>
        <dbReference type="Google" id="ProtNLM"/>
    </source>
</evidence>
<dbReference type="AlphaFoldDB" id="A0AAN7AZP1"/>
<dbReference type="EMBL" id="MU863892">
    <property type="protein sequence ID" value="KAK4203110.1"/>
    <property type="molecule type" value="Genomic_DNA"/>
</dbReference>
<evidence type="ECO:0000256" key="1">
    <source>
        <dbReference type="SAM" id="SignalP"/>
    </source>
</evidence>
<gene>
    <name evidence="2" type="ORF">QBC40DRAFT_275461</name>
</gene>
<dbReference type="Proteomes" id="UP001303160">
    <property type="component" value="Unassembled WGS sequence"/>
</dbReference>
<name>A0AAN7AZP1_9PEZI</name>
<evidence type="ECO:0000313" key="3">
    <source>
        <dbReference type="Proteomes" id="UP001303160"/>
    </source>
</evidence>
<evidence type="ECO:0000313" key="2">
    <source>
        <dbReference type="EMBL" id="KAK4203110.1"/>
    </source>
</evidence>
<feature type="chain" id="PRO_5042901137" description="Secreted protein" evidence="1">
    <location>
        <begin position="21"/>
        <end position="103"/>
    </location>
</feature>